<comment type="similarity">
    <text evidence="4">Belongs to the glycosyl hydrolase 5 (cellulase A) family.</text>
</comment>
<evidence type="ECO:0000313" key="7">
    <source>
        <dbReference type="EMBL" id="MDC8831989.1"/>
    </source>
</evidence>
<feature type="domain" description="Glycoside hydrolase family 5" evidence="6">
    <location>
        <begin position="64"/>
        <end position="322"/>
    </location>
</feature>
<protein>
    <submittedName>
        <fullName evidence="7">Glycoside hydrolase family 5 protein</fullName>
    </submittedName>
</protein>
<dbReference type="EMBL" id="JAQQXP010000002">
    <property type="protein sequence ID" value="MDC8831989.1"/>
    <property type="molecule type" value="Genomic_DNA"/>
</dbReference>
<evidence type="ECO:0000256" key="5">
    <source>
        <dbReference type="SAM" id="SignalP"/>
    </source>
</evidence>
<evidence type="ECO:0000259" key="6">
    <source>
        <dbReference type="Pfam" id="PF00150"/>
    </source>
</evidence>
<evidence type="ECO:0000256" key="4">
    <source>
        <dbReference type="RuleBase" id="RU361153"/>
    </source>
</evidence>
<dbReference type="InterPro" id="IPR018087">
    <property type="entry name" value="Glyco_hydro_5_CS"/>
</dbReference>
<feature type="signal peptide" evidence="5">
    <location>
        <begin position="1"/>
        <end position="17"/>
    </location>
</feature>
<dbReference type="PROSITE" id="PS51257">
    <property type="entry name" value="PROKAR_LIPOPROTEIN"/>
    <property type="match status" value="1"/>
</dbReference>
<name>A0ABT5L4N0_9ALTE</name>
<dbReference type="PROSITE" id="PS00659">
    <property type="entry name" value="GLYCOSYL_HYDROL_F5"/>
    <property type="match status" value="1"/>
</dbReference>
<dbReference type="InterPro" id="IPR050386">
    <property type="entry name" value="Glycosyl_hydrolase_5"/>
</dbReference>
<dbReference type="PANTHER" id="PTHR31297">
    <property type="entry name" value="GLUCAN ENDO-1,6-BETA-GLUCOSIDASE B"/>
    <property type="match status" value="1"/>
</dbReference>
<evidence type="ECO:0000256" key="2">
    <source>
        <dbReference type="ARBA" id="ARBA00022801"/>
    </source>
</evidence>
<proteinExistence type="inferred from homology"/>
<evidence type="ECO:0000313" key="8">
    <source>
        <dbReference type="Proteomes" id="UP001218788"/>
    </source>
</evidence>
<reference evidence="7 8" key="1">
    <citation type="submission" date="2022-10" db="EMBL/GenBank/DDBJ databases">
        <title>Alteromonas sp. chi3 Genome sequencing.</title>
        <authorList>
            <person name="Park S."/>
        </authorList>
    </citation>
    <scope>NUCLEOTIDE SEQUENCE [LARGE SCALE GENOMIC DNA]</scope>
    <source>
        <strain evidence="8">chi3</strain>
    </source>
</reference>
<keyword evidence="1 5" id="KW-0732">Signal</keyword>
<dbReference type="Gene3D" id="3.20.20.80">
    <property type="entry name" value="Glycosidases"/>
    <property type="match status" value="1"/>
</dbReference>
<evidence type="ECO:0000256" key="3">
    <source>
        <dbReference type="ARBA" id="ARBA00023295"/>
    </source>
</evidence>
<comment type="caution">
    <text evidence="7">The sequence shown here is derived from an EMBL/GenBank/DDBJ whole genome shotgun (WGS) entry which is preliminary data.</text>
</comment>
<feature type="chain" id="PRO_5046980544" evidence="5">
    <location>
        <begin position="18"/>
        <end position="350"/>
    </location>
</feature>
<keyword evidence="3 4" id="KW-0326">Glycosidase</keyword>
<keyword evidence="2 4" id="KW-0378">Hydrolase</keyword>
<dbReference type="RefSeq" id="WP_273641773.1">
    <property type="nucleotide sequence ID" value="NZ_JAQQXP010000002.1"/>
</dbReference>
<dbReference type="GO" id="GO:0016787">
    <property type="term" value="F:hydrolase activity"/>
    <property type="evidence" value="ECO:0007669"/>
    <property type="project" value="UniProtKB-KW"/>
</dbReference>
<dbReference type="SUPFAM" id="SSF51445">
    <property type="entry name" value="(Trans)glycosidases"/>
    <property type="match status" value="1"/>
</dbReference>
<dbReference type="Pfam" id="PF00150">
    <property type="entry name" value="Cellulase"/>
    <property type="match status" value="1"/>
</dbReference>
<dbReference type="InterPro" id="IPR017853">
    <property type="entry name" value="GH"/>
</dbReference>
<keyword evidence="8" id="KW-1185">Reference proteome</keyword>
<dbReference type="InterPro" id="IPR001547">
    <property type="entry name" value="Glyco_hydro_5"/>
</dbReference>
<organism evidence="7 8">
    <name type="scientific">Alteromonas gilva</name>
    <dbReference type="NCBI Taxonomy" id="2987522"/>
    <lineage>
        <taxon>Bacteria</taxon>
        <taxon>Pseudomonadati</taxon>
        <taxon>Pseudomonadota</taxon>
        <taxon>Gammaproteobacteria</taxon>
        <taxon>Alteromonadales</taxon>
        <taxon>Alteromonadaceae</taxon>
        <taxon>Alteromonas/Salinimonas group</taxon>
        <taxon>Alteromonas</taxon>
    </lineage>
</organism>
<accession>A0ABT5L4N0</accession>
<gene>
    <name evidence="7" type="ORF">OIK42_14615</name>
</gene>
<sequence>MKTKFLLFGFVCALLIACTDSSTTSGEGATNAITAVVDPFEQNARLGRGINLGNSLEAPSEGDWSVTLHEEYFRLIKEKGFDSVRIPVRWSAHTSDTAPFTIDEHFFERVDWAIEQSLKNDLMVIINVHHYMEIFDDPAAEEAKFLSLWQQIASRYANQSSDLIFEVLNEPHHELTAARWNKLLPKAINVIRATNPHRTLFIGAAEWGGVPGLLKLAIPDDDNLIVTVHYYEPFKFTHQGAGWVEDADEWLGTEWTGTPEQVDAIREHFQTIVDWAEARNLPVNIGEFGAYSKADSASRAKWSSEVVRFALENEMSYHYWEFASGFGIYNPRTEQWDTQLLNALVNTQAN</sequence>
<evidence type="ECO:0000256" key="1">
    <source>
        <dbReference type="ARBA" id="ARBA00022729"/>
    </source>
</evidence>
<dbReference type="PANTHER" id="PTHR31297:SF17">
    <property type="entry name" value="ENDOGLUCANASE"/>
    <property type="match status" value="1"/>
</dbReference>
<dbReference type="Proteomes" id="UP001218788">
    <property type="component" value="Unassembled WGS sequence"/>
</dbReference>